<comment type="caution">
    <text evidence="1">The sequence shown here is derived from an EMBL/GenBank/DDBJ whole genome shotgun (WGS) entry which is preliminary data.</text>
</comment>
<accession>A0A560CJR9</accession>
<dbReference type="Proteomes" id="UP000318529">
    <property type="component" value="Unassembled WGS sequence"/>
</dbReference>
<dbReference type="AlphaFoldDB" id="A0A560CJR9"/>
<gene>
    <name evidence="1" type="ORF">FBZ83_104407</name>
</gene>
<reference evidence="1 2" key="1">
    <citation type="submission" date="2019-06" db="EMBL/GenBank/DDBJ databases">
        <title>Genomic Encyclopedia of Type Strains, Phase IV (KMG-V): Genome sequencing to study the core and pangenomes of soil and plant-associated prokaryotes.</title>
        <authorList>
            <person name="Whitman W."/>
        </authorList>
    </citation>
    <scope>NUCLEOTIDE SEQUENCE [LARGE SCALE GENOMIC DNA]</scope>
    <source>
        <strain evidence="1 2">BR 11650</strain>
    </source>
</reference>
<evidence type="ECO:0000313" key="2">
    <source>
        <dbReference type="Proteomes" id="UP000318529"/>
    </source>
</evidence>
<protein>
    <submittedName>
        <fullName evidence="1">Uncharacterized protein</fullName>
    </submittedName>
</protein>
<dbReference type="EMBL" id="VITH01000004">
    <property type="protein sequence ID" value="TWA85135.1"/>
    <property type="molecule type" value="Genomic_DNA"/>
</dbReference>
<name>A0A560CJR9_AZOBR</name>
<organism evidence="1 2">
    <name type="scientific">Azospirillum brasilense</name>
    <dbReference type="NCBI Taxonomy" id="192"/>
    <lineage>
        <taxon>Bacteria</taxon>
        <taxon>Pseudomonadati</taxon>
        <taxon>Pseudomonadota</taxon>
        <taxon>Alphaproteobacteria</taxon>
        <taxon>Rhodospirillales</taxon>
        <taxon>Azospirillaceae</taxon>
        <taxon>Azospirillum</taxon>
    </lineage>
</organism>
<sequence>MTVAALQGRALTRTVDAVRSLLAQGEVPAFALDGLEGIQSGGLWSERGTVLAATPLAVALADRLPDAAETVPAVVSLLPEVRAAWLRVLRARFAEIGERGDVAALAETVTGAGALARALVGVEAPSLSPTAFGELERAVLPAAAHEAPAFPVLLRALAATAGMADGTPVPQPLPDIVVDNPSTVWQSGRLLRLPEATDTAPATVVLSGALDGRGGEGDVMRWALHHPWAFLLAQMVFTKEAWEAERVSGGVAFELEPAHLPQFQRPPCVEVVVTRPNGEEVRCGSLGELVRRVLAQLGVTLLGHRVTASTLDDRLGLVIDAAQRRGVWRFEHGTGARHPAYAIDPAFSDACYRALGSRAFYRLGSPVTAAVRRAAETWAAERIARASAGTGGEVAS</sequence>
<proteinExistence type="predicted"/>
<dbReference type="RefSeq" id="WP_145682477.1">
    <property type="nucleotide sequence ID" value="NZ_VITH01000004.1"/>
</dbReference>
<evidence type="ECO:0000313" key="1">
    <source>
        <dbReference type="EMBL" id="TWA85135.1"/>
    </source>
</evidence>